<dbReference type="EMBL" id="LGRX02006859">
    <property type="protein sequence ID" value="KAK3275974.1"/>
    <property type="molecule type" value="Genomic_DNA"/>
</dbReference>
<dbReference type="SMART" id="SM00129">
    <property type="entry name" value="KISc"/>
    <property type="match status" value="1"/>
</dbReference>
<dbReference type="InterPro" id="IPR001752">
    <property type="entry name" value="Kinesin_motor_dom"/>
</dbReference>
<dbReference type="GO" id="GO:0051231">
    <property type="term" value="P:spindle elongation"/>
    <property type="evidence" value="ECO:0007669"/>
    <property type="project" value="TreeGrafter"/>
</dbReference>
<dbReference type="PANTHER" id="PTHR47969:SF29">
    <property type="entry name" value="KINESIN-LIKE PROTEIN"/>
    <property type="match status" value="1"/>
</dbReference>
<organism evidence="8 9">
    <name type="scientific">Cymbomonas tetramitiformis</name>
    <dbReference type="NCBI Taxonomy" id="36881"/>
    <lineage>
        <taxon>Eukaryota</taxon>
        <taxon>Viridiplantae</taxon>
        <taxon>Chlorophyta</taxon>
        <taxon>Pyramimonadophyceae</taxon>
        <taxon>Pyramimonadales</taxon>
        <taxon>Pyramimonadaceae</taxon>
        <taxon>Cymbomonas</taxon>
    </lineage>
</organism>
<evidence type="ECO:0000313" key="8">
    <source>
        <dbReference type="EMBL" id="KAK3275974.1"/>
    </source>
</evidence>
<dbReference type="PANTHER" id="PTHR47969">
    <property type="entry name" value="CHROMOSOME-ASSOCIATED KINESIN KIF4A-RELATED"/>
    <property type="match status" value="1"/>
</dbReference>
<feature type="region of interest" description="Disordered" evidence="6">
    <location>
        <begin position="194"/>
        <end position="229"/>
    </location>
</feature>
<evidence type="ECO:0000256" key="1">
    <source>
        <dbReference type="ARBA" id="ARBA00022741"/>
    </source>
</evidence>
<dbReference type="PROSITE" id="PS50067">
    <property type="entry name" value="KINESIN_MOTOR_2"/>
    <property type="match status" value="1"/>
</dbReference>
<dbReference type="GO" id="GO:0007018">
    <property type="term" value="P:microtubule-based movement"/>
    <property type="evidence" value="ECO:0007669"/>
    <property type="project" value="InterPro"/>
</dbReference>
<evidence type="ECO:0000256" key="3">
    <source>
        <dbReference type="ARBA" id="ARBA00023175"/>
    </source>
</evidence>
<sequence length="650" mass="71664">MQDTTNMEYPVESSLLRDKALLHAHTLSVFSWKDIGLLRCVCTSWRDTLETEEAWAQICRNIARGESLYIPVRYALGWKRLFFEQLWPARFKWVSNSSNDDDISERGESFKIQVAARFKPGNQSKDRQLCLPLHQRLKLLKKGEKLQFGVEEATLPVEVVNELMAGGADMTPELMQALLEAKALEHSLRSAQNAANDVKSRRQWIDNDTDADSTGGLVEGDENAGNGLLNSALDWSEERRDGRRGSKSEDEELTSRLIQREARACVLAVQRTRVVMYVPGAGVREFHFAESFGKDTEQSALYERSARDAVIACLNGFNSCLLCYGQTGSGKTYTIFGPDGVLESLSSFNKRGLTRALPASCGVAIRACAELLQAIRSLRAEAQVSTTVSAQYIQVYQNNITDLLTGASVRLGDTGHSTFVLQGATSHEVAELTDVGELLRAGEERKRYAATAMNERSSRAHTLLVLTLSQVHGNGKMTTSQLHLVDLAGSEQLKMSKVAGARQREAVGINSSLMVLGRCISALVEGRNHVPYHESKLTMLLKSAFGGNSRTTAIITGTMEDADADQTLQALRFGESCSQITNQTRAATTSVHDALTAIDESLEQCLHGMKNLTHRGKTHLPAYKTLSERYQQLVQKQKEIKGMLNATISA</sequence>
<name>A0AAE0L8T0_9CHLO</name>
<evidence type="ECO:0000256" key="4">
    <source>
        <dbReference type="PROSITE-ProRule" id="PRU00283"/>
    </source>
</evidence>
<evidence type="ECO:0000256" key="6">
    <source>
        <dbReference type="SAM" id="MobiDB-lite"/>
    </source>
</evidence>
<dbReference type="SUPFAM" id="SSF81383">
    <property type="entry name" value="F-box domain"/>
    <property type="match status" value="1"/>
</dbReference>
<keyword evidence="2 4" id="KW-0067">ATP-binding</keyword>
<dbReference type="InterPro" id="IPR019821">
    <property type="entry name" value="Kinesin_motor_CS"/>
</dbReference>
<dbReference type="InterPro" id="IPR036047">
    <property type="entry name" value="F-box-like_dom_sf"/>
</dbReference>
<reference evidence="8 9" key="1">
    <citation type="journal article" date="2015" name="Genome Biol. Evol.">
        <title>Comparative Genomics of a Bacterivorous Green Alga Reveals Evolutionary Causalities and Consequences of Phago-Mixotrophic Mode of Nutrition.</title>
        <authorList>
            <person name="Burns J.A."/>
            <person name="Paasch A."/>
            <person name="Narechania A."/>
            <person name="Kim E."/>
        </authorList>
    </citation>
    <scope>NUCLEOTIDE SEQUENCE [LARGE SCALE GENOMIC DNA]</scope>
    <source>
        <strain evidence="8 9">PLY_AMNH</strain>
    </source>
</reference>
<accession>A0AAE0L8T0</accession>
<proteinExistence type="inferred from homology"/>
<dbReference type="InterPro" id="IPR036961">
    <property type="entry name" value="Kinesin_motor_dom_sf"/>
</dbReference>
<dbReference type="PRINTS" id="PR00380">
    <property type="entry name" value="KINESINHEAVY"/>
</dbReference>
<feature type="binding site" evidence="4">
    <location>
        <begin position="325"/>
        <end position="332"/>
    </location>
    <ligand>
        <name>ATP</name>
        <dbReference type="ChEBI" id="CHEBI:30616"/>
    </ligand>
</feature>
<dbReference type="AlphaFoldDB" id="A0AAE0L8T0"/>
<dbReference type="InterPro" id="IPR027640">
    <property type="entry name" value="Kinesin-like_fam"/>
</dbReference>
<comment type="similarity">
    <text evidence="4 5">Belongs to the TRAFAC class myosin-kinesin ATPase superfamily. Kinesin family.</text>
</comment>
<dbReference type="GO" id="GO:0007052">
    <property type="term" value="P:mitotic spindle organization"/>
    <property type="evidence" value="ECO:0007669"/>
    <property type="project" value="TreeGrafter"/>
</dbReference>
<dbReference type="GO" id="GO:0005875">
    <property type="term" value="C:microtubule associated complex"/>
    <property type="evidence" value="ECO:0007669"/>
    <property type="project" value="TreeGrafter"/>
</dbReference>
<keyword evidence="3 4" id="KW-0505">Motor protein</keyword>
<dbReference type="GO" id="GO:0005524">
    <property type="term" value="F:ATP binding"/>
    <property type="evidence" value="ECO:0007669"/>
    <property type="project" value="UniProtKB-UniRule"/>
</dbReference>
<evidence type="ECO:0000256" key="5">
    <source>
        <dbReference type="RuleBase" id="RU000394"/>
    </source>
</evidence>
<dbReference type="SUPFAM" id="SSF52540">
    <property type="entry name" value="P-loop containing nucleoside triphosphate hydrolases"/>
    <property type="match status" value="1"/>
</dbReference>
<keyword evidence="1 4" id="KW-0547">Nucleotide-binding</keyword>
<dbReference type="InterPro" id="IPR027417">
    <property type="entry name" value="P-loop_NTPase"/>
</dbReference>
<dbReference type="GO" id="GO:0003777">
    <property type="term" value="F:microtubule motor activity"/>
    <property type="evidence" value="ECO:0007669"/>
    <property type="project" value="InterPro"/>
</dbReference>
<dbReference type="Proteomes" id="UP001190700">
    <property type="component" value="Unassembled WGS sequence"/>
</dbReference>
<keyword evidence="5" id="KW-0493">Microtubule</keyword>
<evidence type="ECO:0000256" key="2">
    <source>
        <dbReference type="ARBA" id="ARBA00022840"/>
    </source>
</evidence>
<dbReference type="Gene3D" id="3.40.850.10">
    <property type="entry name" value="Kinesin motor domain"/>
    <property type="match status" value="1"/>
</dbReference>
<comment type="caution">
    <text evidence="8">The sequence shown here is derived from an EMBL/GenBank/DDBJ whole genome shotgun (WGS) entry which is preliminary data.</text>
</comment>
<gene>
    <name evidence="8" type="ORF">CYMTET_15929</name>
</gene>
<dbReference type="Pfam" id="PF00225">
    <property type="entry name" value="Kinesin"/>
    <property type="match status" value="1"/>
</dbReference>
<keyword evidence="9" id="KW-1185">Reference proteome</keyword>
<evidence type="ECO:0000313" key="9">
    <source>
        <dbReference type="Proteomes" id="UP001190700"/>
    </source>
</evidence>
<protein>
    <recommendedName>
        <fullName evidence="5">Kinesin-like protein</fullName>
    </recommendedName>
</protein>
<feature type="domain" description="Kinesin motor" evidence="7">
    <location>
        <begin position="254"/>
        <end position="580"/>
    </location>
</feature>
<evidence type="ECO:0000259" key="7">
    <source>
        <dbReference type="PROSITE" id="PS50067"/>
    </source>
</evidence>
<dbReference type="PROSITE" id="PS00411">
    <property type="entry name" value="KINESIN_MOTOR_1"/>
    <property type="match status" value="1"/>
</dbReference>
<dbReference type="GO" id="GO:0005874">
    <property type="term" value="C:microtubule"/>
    <property type="evidence" value="ECO:0007669"/>
    <property type="project" value="UniProtKB-KW"/>
</dbReference>
<dbReference type="GO" id="GO:0008017">
    <property type="term" value="F:microtubule binding"/>
    <property type="evidence" value="ECO:0007669"/>
    <property type="project" value="InterPro"/>
</dbReference>